<feature type="compositionally biased region" description="Polar residues" evidence="7">
    <location>
        <begin position="237"/>
        <end position="254"/>
    </location>
</feature>
<feature type="region of interest" description="Disordered" evidence="7">
    <location>
        <begin position="231"/>
        <end position="254"/>
    </location>
</feature>
<comment type="similarity">
    <text evidence="2">Belongs to the CSC1 (TC 1.A.17) family.</text>
</comment>
<feature type="region of interest" description="Disordered" evidence="7">
    <location>
        <begin position="1086"/>
        <end position="1157"/>
    </location>
</feature>
<sequence>MYLDDDFYLKNVGLDALMYIRFLKMAFQFVLFNAIIVGSILLPINYLGTSIEEEVPRFSLSNINPSDTNILWAHVLCTFIVSISWMYLLYKNYYDYMKLHRQHLMDKVLSGSITERTVIISRIPRELRSEDELQKFVSNLGLGEVESARMVRLTGKLDRRILRRENALLSLEKAHIQLAKNVYNAIKRKRLFGTGIWSRLFGCVIDPNLEIGESKDYQRIQNFVDRLDPRKRRRTNTSESISENNGHSKYTTSGTFSSEIMDREDGYGRQFLIWNALRHISKNVLDKYQPTHRSGFYGDKVVSIDDFLKKFNYLDRRIAELRSKSIQGPPYKVTSTGFVTFKDHISAQLCAQSIMYSKPHTCTTKMAPEPRDILWDNLTIEFKEKLIRYIIVNACVWALILFWLFPILALLTLTNIDSFNSNKIPFLNTLFKITPLIKILLQNVLPTVLVTFFMSFLPWILMELSKQEKFPSYSELEEAVLIRYYYFSLFNVFLVFLLGSTFLQSIFDAINTPTSILEILAKALPRGATFFINYVVFNTCTHGLELVQVGSQLFLHIILTSRFIATTPRMLQRVTHPWSFQFYYYYPNHILILVITITYSVINPLILMVSLLYYAFALIVFKHQFAYCYVRRYEAGGKFYRRVFRYTTDGLIIFQLTIIGTIWLRKGIVQGAILVPLLLGTGYFKYYCHKTFYSRTHYLALDSRLSLQNNVQNEQRDQITNSNETNENTIGNKVPETSHTDFRGKVPEISHSEKENGEGIKGKNTIIDVSSNMNIDVANNKEDDSGISVMFEGRITKNGFSELVENNSVESDTSTKIAFTKNNVIAKDNVENDSQPENYINHEGSQSSLVRNSIEKPPSSLSVNNYNVQRPNSLSQSVITSSEQNETTDGNFEASVILLSSAAYNSSDNNIPLKPPKVALIKGSKDNMNNYDNSSSSQSQIKFKDNNNKLVIIPPENNDYLNVRFTSSPVESIRAQRLPSAGNLRSFHPAHFTHDPNLKVLQDETSTYQTYIHPNLIKSLNRKLWLPRNPLKKICVEDNVELSRALTSSEGGSGIVGYWGGASQYLGEAKVSAYGNHEFPSKLVHAREKTNEGEGEEENQPPRHTRRYMEEHQNTDNESDYDESEYSFHDPLSPEDENIVSLNEFIEPDELSSGEEY</sequence>
<dbReference type="Pfam" id="PF02714">
    <property type="entry name" value="RSN1_7TM"/>
    <property type="match status" value="1"/>
</dbReference>
<feature type="domain" description="CSC1/OSCA1-like N-terminal transmembrane" evidence="10">
    <location>
        <begin position="3"/>
        <end position="91"/>
    </location>
</feature>
<keyword evidence="6 8" id="KW-0472">Membrane</keyword>
<evidence type="ECO:0000259" key="11">
    <source>
        <dbReference type="Pfam" id="PF14703"/>
    </source>
</evidence>
<feature type="transmembrane region" description="Helical" evidence="8">
    <location>
        <begin position="69"/>
        <end position="90"/>
    </location>
</feature>
<feature type="domain" description="CSC1/OSCA1-like cytosolic" evidence="11">
    <location>
        <begin position="116"/>
        <end position="377"/>
    </location>
</feature>
<dbReference type="InterPro" id="IPR032880">
    <property type="entry name" value="CSC1/OSCA1-like_N"/>
</dbReference>
<evidence type="ECO:0000256" key="2">
    <source>
        <dbReference type="ARBA" id="ARBA00007779"/>
    </source>
</evidence>
<dbReference type="AlphaFoldDB" id="A0A397TQF1"/>
<dbReference type="InterPro" id="IPR045122">
    <property type="entry name" value="Csc1-like"/>
</dbReference>
<dbReference type="Pfam" id="PF13967">
    <property type="entry name" value="RSN1_TM"/>
    <property type="match status" value="1"/>
</dbReference>
<gene>
    <name evidence="12" type="ORF">C1645_173315</name>
</gene>
<feature type="compositionally biased region" description="Low complexity" evidence="7">
    <location>
        <begin position="719"/>
        <end position="732"/>
    </location>
</feature>
<feature type="transmembrane region" description="Helical" evidence="8">
    <location>
        <begin position="390"/>
        <end position="416"/>
    </location>
</feature>
<evidence type="ECO:0000256" key="5">
    <source>
        <dbReference type="ARBA" id="ARBA00022989"/>
    </source>
</evidence>
<dbReference type="Pfam" id="PF14703">
    <property type="entry name" value="PHM7_cyt"/>
    <property type="match status" value="1"/>
</dbReference>
<dbReference type="OrthoDB" id="1689567at2759"/>
<feature type="domain" description="CSC1/OSCA1-like 7TM region" evidence="9">
    <location>
        <begin position="388"/>
        <end position="661"/>
    </location>
</feature>
<keyword evidence="4 8" id="KW-0812">Transmembrane</keyword>
<evidence type="ECO:0000256" key="3">
    <source>
        <dbReference type="ARBA" id="ARBA00022448"/>
    </source>
</evidence>
<evidence type="ECO:0000313" key="13">
    <source>
        <dbReference type="Proteomes" id="UP000265703"/>
    </source>
</evidence>
<evidence type="ECO:0000256" key="1">
    <source>
        <dbReference type="ARBA" id="ARBA00004141"/>
    </source>
</evidence>
<dbReference type="PANTHER" id="PTHR13018:SF139">
    <property type="entry name" value="PHOSPHATE METABOLISM PROTEIN 7"/>
    <property type="match status" value="1"/>
</dbReference>
<name>A0A397TQF1_9GLOM</name>
<dbReference type="GO" id="GO:0005227">
    <property type="term" value="F:calcium-activated cation channel activity"/>
    <property type="evidence" value="ECO:0007669"/>
    <property type="project" value="InterPro"/>
</dbReference>
<evidence type="ECO:0000256" key="7">
    <source>
        <dbReference type="SAM" id="MobiDB-lite"/>
    </source>
</evidence>
<comment type="subcellular location">
    <subcellularLocation>
        <location evidence="1">Membrane</location>
        <topology evidence="1">Multi-pass membrane protein</topology>
    </subcellularLocation>
</comment>
<evidence type="ECO:0000259" key="9">
    <source>
        <dbReference type="Pfam" id="PF02714"/>
    </source>
</evidence>
<comment type="caution">
    <text evidence="12">The sequence shown here is derived from an EMBL/GenBank/DDBJ whole genome shotgun (WGS) entry which is preliminary data.</text>
</comment>
<reference evidence="12 13" key="1">
    <citation type="submission" date="2018-06" db="EMBL/GenBank/DDBJ databases">
        <title>Comparative genomics reveals the genomic features of Rhizophagus irregularis, R. cerebriforme, R. diaphanum and Gigaspora rosea, and their symbiotic lifestyle signature.</title>
        <authorList>
            <person name="Morin E."/>
            <person name="San Clemente H."/>
            <person name="Chen E.C.H."/>
            <person name="De La Providencia I."/>
            <person name="Hainaut M."/>
            <person name="Kuo A."/>
            <person name="Kohler A."/>
            <person name="Murat C."/>
            <person name="Tang N."/>
            <person name="Roy S."/>
            <person name="Loubradou J."/>
            <person name="Henrissat B."/>
            <person name="Grigoriev I.V."/>
            <person name="Corradi N."/>
            <person name="Roux C."/>
            <person name="Martin F.M."/>
        </authorList>
    </citation>
    <scope>NUCLEOTIDE SEQUENCE [LARGE SCALE GENOMIC DNA]</scope>
    <source>
        <strain evidence="12 13">DAOM 227022</strain>
    </source>
</reference>
<feature type="transmembrane region" description="Helical" evidence="8">
    <location>
        <begin position="643"/>
        <end position="662"/>
    </location>
</feature>
<dbReference type="Proteomes" id="UP000265703">
    <property type="component" value="Unassembled WGS sequence"/>
</dbReference>
<keyword evidence="13" id="KW-1185">Reference proteome</keyword>
<keyword evidence="5 8" id="KW-1133">Transmembrane helix</keyword>
<evidence type="ECO:0000313" key="12">
    <source>
        <dbReference type="EMBL" id="RIA99659.1"/>
    </source>
</evidence>
<dbReference type="PANTHER" id="PTHR13018">
    <property type="entry name" value="PROBABLE MEMBRANE PROTEIN DUF221-RELATED"/>
    <property type="match status" value="1"/>
</dbReference>
<feature type="transmembrane region" description="Helical" evidence="8">
    <location>
        <begin position="605"/>
        <end position="622"/>
    </location>
</feature>
<evidence type="ECO:0000259" key="10">
    <source>
        <dbReference type="Pfam" id="PF13967"/>
    </source>
</evidence>
<feature type="transmembrane region" description="Helical" evidence="8">
    <location>
        <begin position="482"/>
        <end position="507"/>
    </location>
</feature>
<feature type="transmembrane region" description="Helical" evidence="8">
    <location>
        <begin position="436"/>
        <end position="461"/>
    </location>
</feature>
<evidence type="ECO:0000256" key="8">
    <source>
        <dbReference type="SAM" id="Phobius"/>
    </source>
</evidence>
<protein>
    <recommendedName>
        <fullName evidence="14">DUF221-domain-containing protein</fullName>
    </recommendedName>
</protein>
<accession>A0A397TQF1</accession>
<dbReference type="InterPro" id="IPR027815">
    <property type="entry name" value="CSC1/OSCA1-like_cyt"/>
</dbReference>
<dbReference type="EMBL" id="QKYT01000002">
    <property type="protein sequence ID" value="RIA99659.1"/>
    <property type="molecule type" value="Genomic_DNA"/>
</dbReference>
<organism evidence="12 13">
    <name type="scientific">Glomus cerebriforme</name>
    <dbReference type="NCBI Taxonomy" id="658196"/>
    <lineage>
        <taxon>Eukaryota</taxon>
        <taxon>Fungi</taxon>
        <taxon>Fungi incertae sedis</taxon>
        <taxon>Mucoromycota</taxon>
        <taxon>Glomeromycotina</taxon>
        <taxon>Glomeromycetes</taxon>
        <taxon>Glomerales</taxon>
        <taxon>Glomeraceae</taxon>
        <taxon>Glomus</taxon>
    </lineage>
</organism>
<dbReference type="InterPro" id="IPR003864">
    <property type="entry name" value="CSC1/OSCA1-like_7TM"/>
</dbReference>
<evidence type="ECO:0000256" key="6">
    <source>
        <dbReference type="ARBA" id="ARBA00023136"/>
    </source>
</evidence>
<keyword evidence="3" id="KW-0813">Transport</keyword>
<feature type="compositionally biased region" description="Acidic residues" evidence="7">
    <location>
        <begin position="1146"/>
        <end position="1157"/>
    </location>
</feature>
<proteinExistence type="inferred from homology"/>
<evidence type="ECO:0008006" key="14">
    <source>
        <dbReference type="Google" id="ProtNLM"/>
    </source>
</evidence>
<feature type="transmembrane region" description="Helical" evidence="8">
    <location>
        <begin position="26"/>
        <end position="49"/>
    </location>
</feature>
<dbReference type="GO" id="GO:0005886">
    <property type="term" value="C:plasma membrane"/>
    <property type="evidence" value="ECO:0007669"/>
    <property type="project" value="TreeGrafter"/>
</dbReference>
<evidence type="ECO:0000256" key="4">
    <source>
        <dbReference type="ARBA" id="ARBA00022692"/>
    </source>
</evidence>
<feature type="region of interest" description="Disordered" evidence="7">
    <location>
        <begin position="716"/>
        <end position="743"/>
    </location>
</feature>